<accession>J3MMX5</accession>
<sequence>TKPQILLGLLNPNRNICCDFFLLIPPCAGQIGGGYFARLSDIPFIPQKKRSF</sequence>
<protein>
    <submittedName>
        <fullName evidence="1">Uncharacterized protein</fullName>
    </submittedName>
</protein>
<evidence type="ECO:0000313" key="2">
    <source>
        <dbReference type="Proteomes" id="UP000006038"/>
    </source>
</evidence>
<dbReference type="HOGENOM" id="CLU_3093641_0_0_1"/>
<proteinExistence type="predicted"/>
<name>J3MMX5_ORYBR</name>
<reference evidence="1" key="1">
    <citation type="journal article" date="2013" name="Nat. Commun.">
        <title>Whole-genome sequencing of Oryza brachyantha reveals mechanisms underlying Oryza genome evolution.</title>
        <authorList>
            <person name="Chen J."/>
            <person name="Huang Q."/>
            <person name="Gao D."/>
            <person name="Wang J."/>
            <person name="Lang Y."/>
            <person name="Liu T."/>
            <person name="Li B."/>
            <person name="Bai Z."/>
            <person name="Luis Goicoechea J."/>
            <person name="Liang C."/>
            <person name="Chen C."/>
            <person name="Zhang W."/>
            <person name="Sun S."/>
            <person name="Liao Y."/>
            <person name="Zhang X."/>
            <person name="Yang L."/>
            <person name="Song C."/>
            <person name="Wang M."/>
            <person name="Shi J."/>
            <person name="Liu G."/>
            <person name="Liu J."/>
            <person name="Zhou H."/>
            <person name="Zhou W."/>
            <person name="Yu Q."/>
            <person name="An N."/>
            <person name="Chen Y."/>
            <person name="Cai Q."/>
            <person name="Wang B."/>
            <person name="Liu B."/>
            <person name="Min J."/>
            <person name="Huang Y."/>
            <person name="Wu H."/>
            <person name="Li Z."/>
            <person name="Zhang Y."/>
            <person name="Yin Y."/>
            <person name="Song W."/>
            <person name="Jiang J."/>
            <person name="Jackson S.A."/>
            <person name="Wing R.A."/>
            <person name="Wang J."/>
            <person name="Chen M."/>
        </authorList>
    </citation>
    <scope>NUCLEOTIDE SEQUENCE [LARGE SCALE GENOMIC DNA]</scope>
    <source>
        <strain evidence="1">cv. IRGC 101232</strain>
    </source>
</reference>
<keyword evidence="2" id="KW-1185">Reference proteome</keyword>
<dbReference type="Gramene" id="OB07G27570.1">
    <property type="protein sequence ID" value="OB07G27570.1"/>
    <property type="gene ID" value="OB07G27570"/>
</dbReference>
<dbReference type="AlphaFoldDB" id="J3MMX5"/>
<evidence type="ECO:0000313" key="1">
    <source>
        <dbReference type="EnsemblPlants" id="OB07G27570.1"/>
    </source>
</evidence>
<organism evidence="1">
    <name type="scientific">Oryza brachyantha</name>
    <name type="common">malo sina</name>
    <dbReference type="NCBI Taxonomy" id="4533"/>
    <lineage>
        <taxon>Eukaryota</taxon>
        <taxon>Viridiplantae</taxon>
        <taxon>Streptophyta</taxon>
        <taxon>Embryophyta</taxon>
        <taxon>Tracheophyta</taxon>
        <taxon>Spermatophyta</taxon>
        <taxon>Magnoliopsida</taxon>
        <taxon>Liliopsida</taxon>
        <taxon>Poales</taxon>
        <taxon>Poaceae</taxon>
        <taxon>BOP clade</taxon>
        <taxon>Oryzoideae</taxon>
        <taxon>Oryzeae</taxon>
        <taxon>Oryzinae</taxon>
        <taxon>Oryza</taxon>
    </lineage>
</organism>
<dbReference type="EnsemblPlants" id="OB07G27570.1">
    <property type="protein sequence ID" value="OB07G27570.1"/>
    <property type="gene ID" value="OB07G27570"/>
</dbReference>
<dbReference type="Proteomes" id="UP000006038">
    <property type="component" value="Chromosome 7"/>
</dbReference>
<reference evidence="1" key="2">
    <citation type="submission" date="2013-04" db="UniProtKB">
        <authorList>
            <consortium name="EnsemblPlants"/>
        </authorList>
    </citation>
    <scope>IDENTIFICATION</scope>
</reference>